<proteinExistence type="predicted"/>
<feature type="region of interest" description="Disordered" evidence="1">
    <location>
        <begin position="220"/>
        <end position="242"/>
    </location>
</feature>
<comment type="caution">
    <text evidence="2">The sequence shown here is derived from an EMBL/GenBank/DDBJ whole genome shotgun (WGS) entry which is preliminary data.</text>
</comment>
<feature type="compositionally biased region" description="Acidic residues" evidence="1">
    <location>
        <begin position="160"/>
        <end position="173"/>
    </location>
</feature>
<organism evidence="2 3">
    <name type="scientific">Venturia inaequalis</name>
    <name type="common">Apple scab fungus</name>
    <dbReference type="NCBI Taxonomy" id="5025"/>
    <lineage>
        <taxon>Eukaryota</taxon>
        <taxon>Fungi</taxon>
        <taxon>Dikarya</taxon>
        <taxon>Ascomycota</taxon>
        <taxon>Pezizomycotina</taxon>
        <taxon>Dothideomycetes</taxon>
        <taxon>Pleosporomycetidae</taxon>
        <taxon>Venturiales</taxon>
        <taxon>Venturiaceae</taxon>
        <taxon>Venturia</taxon>
    </lineage>
</organism>
<feature type="compositionally biased region" description="Polar residues" evidence="1">
    <location>
        <begin position="29"/>
        <end position="56"/>
    </location>
</feature>
<gene>
    <name evidence="2" type="ORF">BLS_006368</name>
</gene>
<reference evidence="2 3" key="1">
    <citation type="submission" date="2019-11" db="EMBL/GenBank/DDBJ databases">
        <title>Venturia inaequalis Genome Resource.</title>
        <authorList>
            <person name="Lichtner F.J."/>
        </authorList>
    </citation>
    <scope>NUCLEOTIDE SEQUENCE [LARGE SCALE GENOMIC DNA]</scope>
    <source>
        <strain evidence="2">Bline_iso_100314</strain>
    </source>
</reference>
<evidence type="ECO:0000313" key="3">
    <source>
        <dbReference type="Proteomes" id="UP000433883"/>
    </source>
</evidence>
<accession>A0A8H3UDE3</accession>
<evidence type="ECO:0000313" key="2">
    <source>
        <dbReference type="EMBL" id="KAE9967431.1"/>
    </source>
</evidence>
<evidence type="ECO:0000256" key="1">
    <source>
        <dbReference type="SAM" id="MobiDB-lite"/>
    </source>
</evidence>
<feature type="compositionally biased region" description="Polar residues" evidence="1">
    <location>
        <begin position="229"/>
        <end position="241"/>
    </location>
</feature>
<feature type="region of interest" description="Disordered" evidence="1">
    <location>
        <begin position="1"/>
        <end position="86"/>
    </location>
</feature>
<feature type="compositionally biased region" description="Low complexity" evidence="1">
    <location>
        <begin position="312"/>
        <end position="321"/>
    </location>
</feature>
<protein>
    <recommendedName>
        <fullName evidence="4">F-box domain-containing protein</fullName>
    </recommendedName>
</protein>
<dbReference type="AlphaFoldDB" id="A0A8H3UDE3"/>
<name>A0A8H3UDE3_VENIN</name>
<dbReference type="Proteomes" id="UP000433883">
    <property type="component" value="Unassembled WGS sequence"/>
</dbReference>
<feature type="region of interest" description="Disordered" evidence="1">
    <location>
        <begin position="288"/>
        <end position="321"/>
    </location>
</feature>
<feature type="region of interest" description="Disordered" evidence="1">
    <location>
        <begin position="181"/>
        <end position="200"/>
    </location>
</feature>
<evidence type="ECO:0008006" key="4">
    <source>
        <dbReference type="Google" id="ProtNLM"/>
    </source>
</evidence>
<feature type="compositionally biased region" description="Polar residues" evidence="1">
    <location>
        <begin position="187"/>
        <end position="197"/>
    </location>
</feature>
<feature type="region of interest" description="Disordered" evidence="1">
    <location>
        <begin position="144"/>
        <end position="173"/>
    </location>
</feature>
<feature type="compositionally biased region" description="Basic residues" evidence="1">
    <location>
        <begin position="288"/>
        <end position="297"/>
    </location>
</feature>
<dbReference type="EMBL" id="WNWQ01000468">
    <property type="protein sequence ID" value="KAE9967431.1"/>
    <property type="molecule type" value="Genomic_DNA"/>
</dbReference>
<sequence>MTDPLNDWQPGRSRRRREAASFSFLGQLGSDTNMNDRPSLATATSSSTFPNPINTNRTHRPARSFSFGLPSAQNGPPSPDTMAESFGYDDGTTLRELTGDEEHFRDEDLEEAMLQEFEDALRQENRPTEQDMVRRRFRQASVLALEQRRSGRGPRPQSMSDDELEEREWDDRDLEDVHDLHDRQVDGTHTSRLQNNSAERDQNLEGRGFWNLFRSRRREANRSSARGGNFNTDSDWNIRSNIRSDDSTSPVAFLYSVEPASTGSDVWPDLRDQSKLPAKLTPVEFKNTKRTKSKTKPKTTTASTIMQESERPTATPTRTPTWPMNKLPVELYYLITDSLSRDDIKAMRLTCHEFESSISSVLFKTVVVPFNTEIYGMLSGTPKKVDVKGKGKMKAEPSAAGFWKNATAEDIYTGHGIDVFRTFGSRMKKFGMSFEVDEDALANPPLKGSREAHKSYWGEYTWPYPEYHRFEQVAGLEDAADETPRMKFAFSLLGNVQELALSLDSGLGWLAGPDVSLRSRLLRKPAAVFGTVPKVKDRKQQAQIDFWQHLQDRSALAGGCDLRHAIFQFREMTASQMDFQEMKKNFTEVQAQLDMPYINLRQLIDPSIGSSRIISDDAVLPDGPFNVPSEPTIPSAGMTSEEQQKDAFTIPISSGGVLIVKEDTSDQDRFDSYPIIPNSLTKMQKEWLLETEWAQRAFLSSYLLAIVDNRDTFSNVHTINFSRLSSRYLLSLARNDFWNALPKLKSVNLQVIADWRDVIKDNAGFVETPRITLGAAQSWFYRLLFYMIVPRKSITKLNIGWACGGEHADGLHARNKQLMPAPFLSSDWMSSPENMVNKELMAQGMIDMRYIEELTLTNCWMPPDALVALVSKHENISKLVLDSVSLSAPLNLFNGNGNGNNAPNPIIPGIPPPNANQAGPNLNLNPHHQLLAMQQAHQQQFQHQLQQLNVQGAAQPNPAQQQLLAHQLQAQHAQLQAQHAQLQVQHAQHLMAMHLNPPNNVGNAPMGININVFQPGNAPPPPAIPTQSWIGEHRAGSWPRVIDIISPGATLAVHGCTHCPPNVVIFNSSSKLKTLEFRSCGYCRLNTSRFDESAIMQPLTNGGTAWLTKRYQALNKVMMKDKYNWVADIVQHIPLHEEDALRNGWDMTLGWQDAEEAEAPTFDGCLPGGTGRFSGAITIDSRAPVDEDDD</sequence>